<dbReference type="AlphaFoldDB" id="A0A392UKZ4"/>
<sequence>MVCFVSEVREIEIVSSAGVR</sequence>
<evidence type="ECO:0000313" key="1">
    <source>
        <dbReference type="EMBL" id="MCI73417.1"/>
    </source>
</evidence>
<comment type="caution">
    <text evidence="1">The sequence shown here is derived from an EMBL/GenBank/DDBJ whole genome shotgun (WGS) entry which is preliminary data.</text>
</comment>
<dbReference type="EMBL" id="LXQA010837953">
    <property type="protein sequence ID" value="MCI73417.1"/>
    <property type="molecule type" value="Genomic_DNA"/>
</dbReference>
<feature type="non-terminal residue" evidence="1">
    <location>
        <position position="20"/>
    </location>
</feature>
<dbReference type="Proteomes" id="UP000265520">
    <property type="component" value="Unassembled WGS sequence"/>
</dbReference>
<proteinExistence type="predicted"/>
<evidence type="ECO:0000313" key="2">
    <source>
        <dbReference type="Proteomes" id="UP000265520"/>
    </source>
</evidence>
<accession>A0A392UKZ4</accession>
<reference evidence="1 2" key="1">
    <citation type="journal article" date="2018" name="Front. Plant Sci.">
        <title>Red Clover (Trifolium pratense) and Zigzag Clover (T. medium) - A Picture of Genomic Similarities and Differences.</title>
        <authorList>
            <person name="Dluhosova J."/>
            <person name="Istvanek J."/>
            <person name="Nedelnik J."/>
            <person name="Repkova J."/>
        </authorList>
    </citation>
    <scope>NUCLEOTIDE SEQUENCE [LARGE SCALE GENOMIC DNA]</scope>
    <source>
        <strain evidence="2">cv. 10/8</strain>
        <tissue evidence="1">Leaf</tissue>
    </source>
</reference>
<organism evidence="1 2">
    <name type="scientific">Trifolium medium</name>
    <dbReference type="NCBI Taxonomy" id="97028"/>
    <lineage>
        <taxon>Eukaryota</taxon>
        <taxon>Viridiplantae</taxon>
        <taxon>Streptophyta</taxon>
        <taxon>Embryophyta</taxon>
        <taxon>Tracheophyta</taxon>
        <taxon>Spermatophyta</taxon>
        <taxon>Magnoliopsida</taxon>
        <taxon>eudicotyledons</taxon>
        <taxon>Gunneridae</taxon>
        <taxon>Pentapetalae</taxon>
        <taxon>rosids</taxon>
        <taxon>fabids</taxon>
        <taxon>Fabales</taxon>
        <taxon>Fabaceae</taxon>
        <taxon>Papilionoideae</taxon>
        <taxon>50 kb inversion clade</taxon>
        <taxon>NPAAA clade</taxon>
        <taxon>Hologalegina</taxon>
        <taxon>IRL clade</taxon>
        <taxon>Trifolieae</taxon>
        <taxon>Trifolium</taxon>
    </lineage>
</organism>
<keyword evidence="2" id="KW-1185">Reference proteome</keyword>
<protein>
    <submittedName>
        <fullName evidence="1">Uncharacterized protein</fullName>
    </submittedName>
</protein>
<name>A0A392UKZ4_9FABA</name>